<comment type="caution">
    <text evidence="2">The sequence shown here is derived from an EMBL/GenBank/DDBJ whole genome shotgun (WGS) entry which is preliminary data.</text>
</comment>
<feature type="compositionally biased region" description="Basic and acidic residues" evidence="1">
    <location>
        <begin position="443"/>
        <end position="459"/>
    </location>
</feature>
<sequence length="481" mass="54865">MLEENSPMTNKEIALQEVTDFKGSMKRQLMILGQMYYENKTKILEKKRTVVGEGGVRQEVHNLANNKLIHGFVRKLVDQKTGYLLSKPFSIQTDGPDEYKKRLGEYFGKDFQRTLKNVGKNAINKGIAWLQVYYTETEELAFKSIPSEEIVPLWKDSAHTELDAVIRFYDVIYYEAKTKKTITIVEFWDSKGVMRFSQDKLVSNDLSPLGEVGSHFTAIVNGKEMLLNWERPPFVAFKYNDEEQPLLEMIRTLVDDYDLRMSENADNIEDMPSSIIVLKNYGGGKLEDARRNLAQLRMVRVEADGGIDTLGIDIDTTALSNHIAELRKSIYEFGRGVDTQTDKFGNNPSGIALRSLYQDLDLDANTIETEFQASLEQLLWFVDQHLYNTTKVDYSSYDVDFILNRDVMINETEAVENVKNSVGILSEETNLANHPWVTDVQAEEERKRKESAEALKTVEDQPYGGTGGNPPDTEPKQDEQS</sequence>
<dbReference type="EMBL" id="LYND01000129">
    <property type="protein sequence ID" value="ODA09050.1"/>
    <property type="molecule type" value="Genomic_DNA"/>
</dbReference>
<organism evidence="2 3">
    <name type="scientific">Paenibacillus polymyxa</name>
    <name type="common">Bacillus polymyxa</name>
    <dbReference type="NCBI Taxonomy" id="1406"/>
    <lineage>
        <taxon>Bacteria</taxon>
        <taxon>Bacillati</taxon>
        <taxon>Bacillota</taxon>
        <taxon>Bacilli</taxon>
        <taxon>Bacillales</taxon>
        <taxon>Paenibacillaceae</taxon>
        <taxon>Paenibacillus</taxon>
    </lineage>
</organism>
<evidence type="ECO:0000313" key="2">
    <source>
        <dbReference type="EMBL" id="ODA09050.1"/>
    </source>
</evidence>
<name>A0ABX2ZC96_PAEPO</name>
<evidence type="ECO:0000256" key="1">
    <source>
        <dbReference type="SAM" id="MobiDB-lite"/>
    </source>
</evidence>
<protein>
    <submittedName>
        <fullName evidence="2">Phage portal protein</fullName>
    </submittedName>
</protein>
<dbReference type="InterPro" id="IPR006428">
    <property type="entry name" value="Portal_SPP1-type"/>
</dbReference>
<reference evidence="3" key="1">
    <citation type="submission" date="2016-05" db="EMBL/GenBank/DDBJ databases">
        <title>Whole genome shotgun sequencing of cultured foodborne pathogen.</title>
        <authorList>
            <person name="Zheng J."/>
            <person name="Timme R."/>
            <person name="Allard M."/>
            <person name="Strain E."/>
            <person name="Luo Y."/>
            <person name="Brown E."/>
        </authorList>
    </citation>
    <scope>NUCLEOTIDE SEQUENCE [LARGE SCALE GENOMIC DNA]</scope>
    <source>
        <strain evidence="3">CFSAN034343</strain>
    </source>
</reference>
<feature type="region of interest" description="Disordered" evidence="1">
    <location>
        <begin position="439"/>
        <end position="481"/>
    </location>
</feature>
<proteinExistence type="predicted"/>
<accession>A0ABX2ZC96</accession>
<evidence type="ECO:0000313" key="3">
    <source>
        <dbReference type="Proteomes" id="UP000094974"/>
    </source>
</evidence>
<dbReference type="Proteomes" id="UP000094974">
    <property type="component" value="Unassembled WGS sequence"/>
</dbReference>
<gene>
    <name evidence="2" type="ORF">A7312_03315</name>
</gene>
<dbReference type="Pfam" id="PF05133">
    <property type="entry name" value="SPP1_portal"/>
    <property type="match status" value="1"/>
</dbReference>
<dbReference type="InterPro" id="IPR021145">
    <property type="entry name" value="Portal_protein_SPP1_Gp6-like"/>
</dbReference>
<dbReference type="NCBIfam" id="TIGR01538">
    <property type="entry name" value="portal_SPP1"/>
    <property type="match status" value="1"/>
</dbReference>
<keyword evidence="3" id="KW-1185">Reference proteome</keyword>